<feature type="compositionally biased region" description="Basic and acidic residues" evidence="2">
    <location>
        <begin position="420"/>
        <end position="437"/>
    </location>
</feature>
<feature type="region of interest" description="Disordered" evidence="2">
    <location>
        <begin position="101"/>
        <end position="136"/>
    </location>
</feature>
<dbReference type="PANTHER" id="PTHR31071">
    <property type="entry name" value="GB|AAF24581.1"/>
    <property type="match status" value="1"/>
</dbReference>
<feature type="compositionally biased region" description="Basic and acidic residues" evidence="2">
    <location>
        <begin position="1"/>
        <end position="11"/>
    </location>
</feature>
<feature type="region of interest" description="Disordered" evidence="2">
    <location>
        <begin position="419"/>
        <end position="447"/>
    </location>
</feature>
<dbReference type="InterPro" id="IPR043424">
    <property type="entry name" value="BLT-like"/>
</dbReference>
<feature type="region of interest" description="Disordered" evidence="2">
    <location>
        <begin position="481"/>
        <end position="558"/>
    </location>
</feature>
<keyword evidence="4" id="KW-1185">Reference proteome</keyword>
<dbReference type="EMBL" id="OZ019906">
    <property type="protein sequence ID" value="CAK9203045.1"/>
    <property type="molecule type" value="Genomic_DNA"/>
</dbReference>
<proteinExistence type="predicted"/>
<feature type="compositionally biased region" description="Basic and acidic residues" evidence="2">
    <location>
        <begin position="28"/>
        <end position="48"/>
    </location>
</feature>
<keyword evidence="1" id="KW-0175">Coiled coil</keyword>
<organism evidence="3 4">
    <name type="scientific">Sphagnum troendelagicum</name>
    <dbReference type="NCBI Taxonomy" id="128251"/>
    <lineage>
        <taxon>Eukaryota</taxon>
        <taxon>Viridiplantae</taxon>
        <taxon>Streptophyta</taxon>
        <taxon>Embryophyta</taxon>
        <taxon>Bryophyta</taxon>
        <taxon>Sphagnophytina</taxon>
        <taxon>Sphagnopsida</taxon>
        <taxon>Sphagnales</taxon>
        <taxon>Sphagnaceae</taxon>
        <taxon>Sphagnum</taxon>
    </lineage>
</organism>
<feature type="coiled-coil region" evidence="1">
    <location>
        <begin position="206"/>
        <end position="353"/>
    </location>
</feature>
<evidence type="ECO:0000313" key="3">
    <source>
        <dbReference type="EMBL" id="CAK9203045.1"/>
    </source>
</evidence>
<accession>A0ABP0TR86</accession>
<reference evidence="3" key="1">
    <citation type="submission" date="2024-02" db="EMBL/GenBank/DDBJ databases">
        <authorList>
            <consortium name="ELIXIR-Norway"/>
            <consortium name="Elixir Norway"/>
        </authorList>
    </citation>
    <scope>NUCLEOTIDE SEQUENCE</scope>
</reference>
<sequence>MKKERERDPSRGRSKATVDLQAGPTTKSSERKADARERTKSGGGDRRTGPSTPVPSWNVFNNHAYDGVAAAAAAAGGRSTPVSARKLAASLWELQDVPLPGSLGTTTTTTTTTTRWPSSSAKDTSETASPISQADISYRSPASTKYSNELLSKLDGQRQQAKFVGEKRGEKAGKFNNSATTSSELLKVLSRICILEEQHNSTISIASSLQVQLDQALARVQELELAKNAAQKEIEGLMKKLANVKSSWKIEQNKFKSVVQSLKDELEHEQKARSRHEVTNRKITKELMDANMAVANMVQELERERKARELMEDVCDELAREISDDKAEVEDLKRDSMKMREELEEERRMLQLAEVWREERVQMKLGEAKLSLEEKVAALDVLRSELETFLRAARSQASEYEDNMEGVADEKSYLQVNDNDPVHQQDEDSDRVVHQASEDDDDDNNPSHLYEEVEVEATKQHQKFAWRVNGMQEGICATAPLQDKESGQEEEGHEEVILHGQKPQVDWESMPQQSSGSGGGVSRNNPHIERAMKGHVVWPKGHTEAAMKKKPYQGELEQ</sequence>
<evidence type="ECO:0000313" key="4">
    <source>
        <dbReference type="Proteomes" id="UP001497512"/>
    </source>
</evidence>
<feature type="region of interest" description="Disordered" evidence="2">
    <location>
        <begin position="1"/>
        <end position="60"/>
    </location>
</feature>
<dbReference type="PANTHER" id="PTHR31071:SF2">
    <property type="entry name" value="ACTIN CYTOSKELETON-REGULATORY COMPLEX PAN-LIKE PROTEIN"/>
    <property type="match status" value="1"/>
</dbReference>
<feature type="compositionally biased region" description="Low complexity" evidence="2">
    <location>
        <begin position="105"/>
        <end position="114"/>
    </location>
</feature>
<dbReference type="Proteomes" id="UP001497512">
    <property type="component" value="Chromosome 14"/>
</dbReference>
<protein>
    <submittedName>
        <fullName evidence="3">Uncharacterized protein</fullName>
    </submittedName>
</protein>
<name>A0ABP0TR86_9BRYO</name>
<evidence type="ECO:0000256" key="2">
    <source>
        <dbReference type="SAM" id="MobiDB-lite"/>
    </source>
</evidence>
<gene>
    <name evidence="3" type="ORF">CSSPTR1EN2_LOCUS6690</name>
</gene>
<feature type="compositionally biased region" description="Polar residues" evidence="2">
    <location>
        <begin position="49"/>
        <end position="60"/>
    </location>
</feature>
<feature type="compositionally biased region" description="Polar residues" evidence="2">
    <location>
        <begin position="115"/>
        <end position="136"/>
    </location>
</feature>
<evidence type="ECO:0000256" key="1">
    <source>
        <dbReference type="SAM" id="Coils"/>
    </source>
</evidence>